<proteinExistence type="predicted"/>
<accession>A0A6I6E204</accession>
<dbReference type="GO" id="GO:0008967">
    <property type="term" value="F:phosphoglycolate phosphatase activity"/>
    <property type="evidence" value="ECO:0007669"/>
    <property type="project" value="TreeGrafter"/>
</dbReference>
<dbReference type="OrthoDB" id="9773910at2"/>
<dbReference type="SFLD" id="SFLDG01129">
    <property type="entry name" value="C1.5:_HAD__Beta-PGM__Phosphata"/>
    <property type="match status" value="1"/>
</dbReference>
<dbReference type="CDD" id="cd01427">
    <property type="entry name" value="HAD_like"/>
    <property type="match status" value="1"/>
</dbReference>
<dbReference type="InterPro" id="IPR023214">
    <property type="entry name" value="HAD_sf"/>
</dbReference>
<dbReference type="EC" id="3.1.3.5" evidence="1"/>
<protein>
    <submittedName>
        <fullName evidence="1">GMP/IMP nucleotidase</fullName>
        <ecNumber evidence="1">3.1.3.5</ecNumber>
    </submittedName>
</protein>
<evidence type="ECO:0000313" key="1">
    <source>
        <dbReference type="EMBL" id="QGU33924.1"/>
    </source>
</evidence>
<dbReference type="InterPro" id="IPR006439">
    <property type="entry name" value="HAD-SF_hydro_IA"/>
</dbReference>
<dbReference type="KEGG" id="ttp:E6P07_01065"/>
<dbReference type="GO" id="GO:0006281">
    <property type="term" value="P:DNA repair"/>
    <property type="evidence" value="ECO:0007669"/>
    <property type="project" value="TreeGrafter"/>
</dbReference>
<dbReference type="EMBL" id="CP039268">
    <property type="protein sequence ID" value="QGU33924.1"/>
    <property type="molecule type" value="Genomic_DNA"/>
</dbReference>
<dbReference type="Proteomes" id="UP000426424">
    <property type="component" value="Chromosome"/>
</dbReference>
<dbReference type="GO" id="GO:0008253">
    <property type="term" value="F:5'-nucleotidase activity"/>
    <property type="evidence" value="ECO:0007669"/>
    <property type="project" value="UniProtKB-EC"/>
</dbReference>
<dbReference type="SUPFAM" id="SSF56784">
    <property type="entry name" value="HAD-like"/>
    <property type="match status" value="1"/>
</dbReference>
<dbReference type="Gene3D" id="3.40.50.1000">
    <property type="entry name" value="HAD superfamily/HAD-like"/>
    <property type="match status" value="1"/>
</dbReference>
<name>A0A6I6E204_THETI</name>
<dbReference type="PANTHER" id="PTHR43434">
    <property type="entry name" value="PHOSPHOGLYCOLATE PHOSPHATASE"/>
    <property type="match status" value="1"/>
</dbReference>
<dbReference type="NCBIfam" id="TIGR01509">
    <property type="entry name" value="HAD-SF-IA-v3"/>
    <property type="match status" value="1"/>
</dbReference>
<sequence>MIDNPIDWTRIDTVLLDMDGTLLDLHFDNHFWLEHVPRRYGEARGLPFETARAELLARYRDIAGTLEWYCVDHWSRELGLDIPLLKREVEHLIAVHPHVMEFLERLAALGKRRVLVTNAHQKTLALKLARTPLAGHLERVISAHDLGVAKESPTFWPAFQAIEPIDPERTLFIDDNLDVLRAARAHGFHQLLAVLAPDSKQPPRQTDEFPAIRDFSALLPGLATSVHSTRSGA</sequence>
<keyword evidence="1" id="KW-0378">Hydrolase</keyword>
<dbReference type="AlphaFoldDB" id="A0A6I6E204"/>
<dbReference type="InterPro" id="IPR036412">
    <property type="entry name" value="HAD-like_sf"/>
</dbReference>
<dbReference type="GO" id="GO:0005829">
    <property type="term" value="C:cytosol"/>
    <property type="evidence" value="ECO:0007669"/>
    <property type="project" value="TreeGrafter"/>
</dbReference>
<dbReference type="NCBIfam" id="NF011564">
    <property type="entry name" value="PRK14988.1"/>
    <property type="match status" value="1"/>
</dbReference>
<dbReference type="Pfam" id="PF00702">
    <property type="entry name" value="Hydrolase"/>
    <property type="match status" value="1"/>
</dbReference>
<dbReference type="PANTHER" id="PTHR43434:SF3">
    <property type="entry name" value="GMP_IMP NUCLEOTIDASE YRFG"/>
    <property type="match status" value="1"/>
</dbReference>
<dbReference type="SFLD" id="SFLDS00003">
    <property type="entry name" value="Haloacid_Dehalogenase"/>
    <property type="match status" value="1"/>
</dbReference>
<reference evidence="1 2" key="1">
    <citation type="submission" date="2019-12" db="EMBL/GenBank/DDBJ databases">
        <title>The complete genome of the thermophilic, anoxygenic phototrophic gammaproteobacterium Thermochromatium tepidum.</title>
        <authorList>
            <person name="Sattley W.M."/>
            <person name="Swingley W.D."/>
            <person name="Burchell B.M."/>
            <person name="Gurbani S.A."/>
            <person name="Kujawa C.M."/>
            <person name="Nuccio D.A."/>
            <person name="Schladweiler J."/>
            <person name="Shaffer K.N."/>
            <person name="Stokes L.M."/>
            <person name="Touchman J.W."/>
            <person name="Blankenship R.E."/>
            <person name="Madigan M.T."/>
        </authorList>
    </citation>
    <scope>NUCLEOTIDE SEQUENCE [LARGE SCALE GENOMIC DNA]</scope>
    <source>
        <strain evidence="1 2">ATCC 43061</strain>
    </source>
</reference>
<evidence type="ECO:0000313" key="2">
    <source>
        <dbReference type="Proteomes" id="UP000426424"/>
    </source>
</evidence>
<dbReference type="InterPro" id="IPR050155">
    <property type="entry name" value="HAD-like_hydrolase_sf"/>
</dbReference>
<keyword evidence="2" id="KW-1185">Reference proteome</keyword>
<organism evidence="1 2">
    <name type="scientific">Thermochromatium tepidum ATCC 43061</name>
    <dbReference type="NCBI Taxonomy" id="316276"/>
    <lineage>
        <taxon>Bacteria</taxon>
        <taxon>Pseudomonadati</taxon>
        <taxon>Pseudomonadota</taxon>
        <taxon>Gammaproteobacteria</taxon>
        <taxon>Chromatiales</taxon>
        <taxon>Chromatiaceae</taxon>
        <taxon>Thermochromatium</taxon>
    </lineage>
</organism>
<gene>
    <name evidence="1" type="ORF">E6P07_01065</name>
</gene>